<dbReference type="Proteomes" id="UP000280501">
    <property type="component" value="Unassembled WGS sequence"/>
</dbReference>
<keyword evidence="2" id="KW-0012">Acyltransferase</keyword>
<dbReference type="RefSeq" id="WP_123812912.1">
    <property type="nucleotide sequence ID" value="NZ_RKQZ01000001.1"/>
</dbReference>
<name>A0A3N4YJQ3_9MICO</name>
<keyword evidence="5" id="KW-1185">Reference proteome</keyword>
<reference evidence="4 5" key="1">
    <citation type="submission" date="2018-11" db="EMBL/GenBank/DDBJ databases">
        <title>Sequencing the genomes of 1000 actinobacteria strains.</title>
        <authorList>
            <person name="Klenk H.-P."/>
        </authorList>
    </citation>
    <scope>NUCLEOTIDE SEQUENCE [LARGE SCALE GENOMIC DNA]</scope>
    <source>
        <strain evidence="4 5">DSM 15700</strain>
    </source>
</reference>
<dbReference type="InterPro" id="IPR016181">
    <property type="entry name" value="Acyl_CoA_acyltransferase"/>
</dbReference>
<accession>A0A3N4YJQ3</accession>
<dbReference type="InterPro" id="IPR000182">
    <property type="entry name" value="GNAT_dom"/>
</dbReference>
<evidence type="ECO:0000313" key="4">
    <source>
        <dbReference type="EMBL" id="RPF19636.1"/>
    </source>
</evidence>
<dbReference type="PROSITE" id="PS51186">
    <property type="entry name" value="GNAT"/>
    <property type="match status" value="1"/>
</dbReference>
<evidence type="ECO:0000256" key="1">
    <source>
        <dbReference type="ARBA" id="ARBA00022679"/>
    </source>
</evidence>
<dbReference type="PANTHER" id="PTHR43877">
    <property type="entry name" value="AMINOALKYLPHOSPHONATE N-ACETYLTRANSFERASE-RELATED-RELATED"/>
    <property type="match status" value="1"/>
</dbReference>
<dbReference type="CDD" id="cd04301">
    <property type="entry name" value="NAT_SF"/>
    <property type="match status" value="1"/>
</dbReference>
<dbReference type="InterPro" id="IPR050832">
    <property type="entry name" value="Bact_Acetyltransf"/>
</dbReference>
<sequence>MPHEIRPVRATEWREIHDLRMRALQDDLAPVAFLSTYETEAAYPDEFWIERARTSSLDAGSEAGARQFVAVSDDGRWLGTAVTLIERAGTLDFEERRIEHDGAHVVGVYVQPEHRGKGLIDDLFDAALGWARERALDRARLYVHQDNPRAQGAYRRLGFTASGATFTGAMGPELEMTRAL</sequence>
<organism evidence="4 5">
    <name type="scientific">Myceligenerans xiligouense</name>
    <dbReference type="NCBI Taxonomy" id="253184"/>
    <lineage>
        <taxon>Bacteria</taxon>
        <taxon>Bacillati</taxon>
        <taxon>Actinomycetota</taxon>
        <taxon>Actinomycetes</taxon>
        <taxon>Micrococcales</taxon>
        <taxon>Promicromonosporaceae</taxon>
        <taxon>Myceligenerans</taxon>
    </lineage>
</organism>
<evidence type="ECO:0000259" key="3">
    <source>
        <dbReference type="PROSITE" id="PS51186"/>
    </source>
</evidence>
<evidence type="ECO:0000313" key="5">
    <source>
        <dbReference type="Proteomes" id="UP000280501"/>
    </source>
</evidence>
<dbReference type="OrthoDB" id="9799092at2"/>
<gene>
    <name evidence="4" type="ORF">EDD34_0194</name>
</gene>
<comment type="caution">
    <text evidence="4">The sequence shown here is derived from an EMBL/GenBank/DDBJ whole genome shotgun (WGS) entry which is preliminary data.</text>
</comment>
<dbReference type="Pfam" id="PF00583">
    <property type="entry name" value="Acetyltransf_1"/>
    <property type="match status" value="1"/>
</dbReference>
<dbReference type="Gene3D" id="3.40.630.30">
    <property type="match status" value="1"/>
</dbReference>
<proteinExistence type="predicted"/>
<evidence type="ECO:0000256" key="2">
    <source>
        <dbReference type="ARBA" id="ARBA00023315"/>
    </source>
</evidence>
<dbReference type="EMBL" id="RKQZ01000001">
    <property type="protein sequence ID" value="RPF19636.1"/>
    <property type="molecule type" value="Genomic_DNA"/>
</dbReference>
<protein>
    <submittedName>
        <fullName evidence="4">Acetyltransferase (GNAT) family protein</fullName>
    </submittedName>
</protein>
<dbReference type="SUPFAM" id="SSF55729">
    <property type="entry name" value="Acyl-CoA N-acyltransferases (Nat)"/>
    <property type="match status" value="1"/>
</dbReference>
<dbReference type="GO" id="GO:0016747">
    <property type="term" value="F:acyltransferase activity, transferring groups other than amino-acyl groups"/>
    <property type="evidence" value="ECO:0007669"/>
    <property type="project" value="InterPro"/>
</dbReference>
<feature type="domain" description="N-acetyltransferase" evidence="3">
    <location>
        <begin position="3"/>
        <end position="180"/>
    </location>
</feature>
<keyword evidence="1 4" id="KW-0808">Transferase</keyword>
<dbReference type="AlphaFoldDB" id="A0A3N4YJQ3"/>